<evidence type="ECO:0000313" key="2">
    <source>
        <dbReference type="Proteomes" id="UP000327013"/>
    </source>
</evidence>
<gene>
    <name evidence="1" type="ORF">FH972_004455</name>
</gene>
<name>A0A5N6QN17_9ROSI</name>
<sequence length="71" mass="8236">MRMEHKVAVSTEERKSFSAHKDIQTSLSLLRIGEKDKPIWVASRSRIYSSSDTWKAGRQLGRNVMQWIGFL</sequence>
<protein>
    <submittedName>
        <fullName evidence="1">Uncharacterized protein</fullName>
    </submittedName>
</protein>
<reference evidence="1 2" key="1">
    <citation type="submission" date="2019-06" db="EMBL/GenBank/DDBJ databases">
        <title>A chromosomal-level reference genome of Carpinus fangiana (Coryloideae, Betulaceae).</title>
        <authorList>
            <person name="Yang X."/>
            <person name="Wang Z."/>
            <person name="Zhang L."/>
            <person name="Hao G."/>
            <person name="Liu J."/>
            <person name="Yang Y."/>
        </authorList>
    </citation>
    <scope>NUCLEOTIDE SEQUENCE [LARGE SCALE GENOMIC DNA]</scope>
    <source>
        <strain evidence="1">Cfa_2016G</strain>
        <tissue evidence="1">Leaf</tissue>
    </source>
</reference>
<evidence type="ECO:0000313" key="1">
    <source>
        <dbReference type="EMBL" id="KAE8007898.1"/>
    </source>
</evidence>
<keyword evidence="2" id="KW-1185">Reference proteome</keyword>
<accession>A0A5N6QN17</accession>
<proteinExistence type="predicted"/>
<dbReference type="EMBL" id="CM017322">
    <property type="protein sequence ID" value="KAE8007898.1"/>
    <property type="molecule type" value="Genomic_DNA"/>
</dbReference>
<dbReference type="Proteomes" id="UP000327013">
    <property type="component" value="Chromosome 2"/>
</dbReference>
<organism evidence="1 2">
    <name type="scientific">Carpinus fangiana</name>
    <dbReference type="NCBI Taxonomy" id="176857"/>
    <lineage>
        <taxon>Eukaryota</taxon>
        <taxon>Viridiplantae</taxon>
        <taxon>Streptophyta</taxon>
        <taxon>Embryophyta</taxon>
        <taxon>Tracheophyta</taxon>
        <taxon>Spermatophyta</taxon>
        <taxon>Magnoliopsida</taxon>
        <taxon>eudicotyledons</taxon>
        <taxon>Gunneridae</taxon>
        <taxon>Pentapetalae</taxon>
        <taxon>rosids</taxon>
        <taxon>fabids</taxon>
        <taxon>Fagales</taxon>
        <taxon>Betulaceae</taxon>
        <taxon>Carpinus</taxon>
    </lineage>
</organism>
<dbReference type="AlphaFoldDB" id="A0A5N6QN17"/>